<dbReference type="Proteomes" id="UP000660024">
    <property type="component" value="Unassembled WGS sequence"/>
</dbReference>
<sequence>MDATLKLKVSEIFVRYKFSNEDAGFISEVLDEIDDRQHQKFEVSKELFLTQKDKVELIDRIQKAEISLSDKITNVHKSIFIVGLVQFLAIIGSVLAIFNFMLK</sequence>
<keyword evidence="1" id="KW-0472">Membrane</keyword>
<keyword evidence="1" id="KW-1133">Transmembrane helix</keyword>
<feature type="transmembrane region" description="Helical" evidence="1">
    <location>
        <begin position="79"/>
        <end position="102"/>
    </location>
</feature>
<organism evidence="2 3">
    <name type="scientific">Pedobacter segetis</name>
    <dbReference type="NCBI Taxonomy" id="2793069"/>
    <lineage>
        <taxon>Bacteria</taxon>
        <taxon>Pseudomonadati</taxon>
        <taxon>Bacteroidota</taxon>
        <taxon>Sphingobacteriia</taxon>
        <taxon>Sphingobacteriales</taxon>
        <taxon>Sphingobacteriaceae</taxon>
        <taxon>Pedobacter</taxon>
    </lineage>
</organism>
<proteinExistence type="predicted"/>
<comment type="caution">
    <text evidence="2">The sequence shown here is derived from an EMBL/GenBank/DDBJ whole genome shotgun (WGS) entry which is preliminary data.</text>
</comment>
<accession>A0ABS1BIN8</accession>
<dbReference type="EMBL" id="JAEHFY010000008">
    <property type="protein sequence ID" value="MBK0382677.1"/>
    <property type="molecule type" value="Genomic_DNA"/>
</dbReference>
<name>A0ABS1BIN8_9SPHI</name>
<keyword evidence="3" id="KW-1185">Reference proteome</keyword>
<evidence type="ECO:0008006" key="4">
    <source>
        <dbReference type="Google" id="ProtNLM"/>
    </source>
</evidence>
<protein>
    <recommendedName>
        <fullName evidence="4">DUF1640 domain-containing protein</fullName>
    </recommendedName>
</protein>
<evidence type="ECO:0000313" key="3">
    <source>
        <dbReference type="Proteomes" id="UP000660024"/>
    </source>
</evidence>
<reference evidence="2 3" key="1">
    <citation type="submission" date="2020-12" db="EMBL/GenBank/DDBJ databases">
        <title>Bacterial novel species Pedobacter sp. SD-b isolated from soil.</title>
        <authorList>
            <person name="Jung H.-Y."/>
        </authorList>
    </citation>
    <scope>NUCLEOTIDE SEQUENCE [LARGE SCALE GENOMIC DNA]</scope>
    <source>
        <strain evidence="2 3">SD-b</strain>
    </source>
</reference>
<gene>
    <name evidence="2" type="ORF">I5M32_06850</name>
</gene>
<evidence type="ECO:0000313" key="2">
    <source>
        <dbReference type="EMBL" id="MBK0382677.1"/>
    </source>
</evidence>
<evidence type="ECO:0000256" key="1">
    <source>
        <dbReference type="SAM" id="Phobius"/>
    </source>
</evidence>
<keyword evidence="1" id="KW-0812">Transmembrane</keyword>
<dbReference type="RefSeq" id="WP_200585457.1">
    <property type="nucleotide sequence ID" value="NZ_JAEHFY010000008.1"/>
</dbReference>